<evidence type="ECO:0000256" key="6">
    <source>
        <dbReference type="RuleBase" id="RU363034"/>
    </source>
</evidence>
<dbReference type="PRINTS" id="PR00722">
    <property type="entry name" value="CHYMOTRYPSIN"/>
</dbReference>
<comment type="similarity">
    <text evidence="5">Belongs to the peptidase S1 family. CLIP subfamily.</text>
</comment>
<evidence type="ECO:0000259" key="7">
    <source>
        <dbReference type="PROSITE" id="PS50240"/>
    </source>
</evidence>
<dbReference type="GO" id="GO:0004252">
    <property type="term" value="F:serine-type endopeptidase activity"/>
    <property type="evidence" value="ECO:0007669"/>
    <property type="project" value="InterPro"/>
</dbReference>
<evidence type="ECO:0000313" key="9">
    <source>
        <dbReference type="Proteomes" id="UP001460270"/>
    </source>
</evidence>
<dbReference type="AlphaFoldDB" id="A0AAW0Q1M3"/>
<keyword evidence="3 6" id="KW-0720">Serine protease</keyword>
<evidence type="ECO:0000256" key="2">
    <source>
        <dbReference type="ARBA" id="ARBA00022801"/>
    </source>
</evidence>
<keyword evidence="4" id="KW-1015">Disulfide bond</keyword>
<dbReference type="GO" id="GO:0006508">
    <property type="term" value="P:proteolysis"/>
    <property type="evidence" value="ECO:0007669"/>
    <property type="project" value="UniProtKB-KW"/>
</dbReference>
<dbReference type="Pfam" id="PF00089">
    <property type="entry name" value="Trypsin"/>
    <property type="match status" value="2"/>
</dbReference>
<dbReference type="PROSITE" id="PS00134">
    <property type="entry name" value="TRYPSIN_HIS"/>
    <property type="match status" value="1"/>
</dbReference>
<feature type="domain" description="Peptidase S1" evidence="7">
    <location>
        <begin position="159"/>
        <end position="381"/>
    </location>
</feature>
<accession>A0AAW0Q1M3</accession>
<protein>
    <recommendedName>
        <fullName evidence="7">Peptidase S1 domain-containing protein</fullName>
    </recommendedName>
</protein>
<dbReference type="PROSITE" id="PS50240">
    <property type="entry name" value="TRYPSIN_DOM"/>
    <property type="match status" value="2"/>
</dbReference>
<evidence type="ECO:0000256" key="1">
    <source>
        <dbReference type="ARBA" id="ARBA00022670"/>
    </source>
</evidence>
<dbReference type="Proteomes" id="UP001460270">
    <property type="component" value="Unassembled WGS sequence"/>
</dbReference>
<feature type="domain" description="Peptidase S1" evidence="7">
    <location>
        <begin position="1"/>
        <end position="156"/>
    </location>
</feature>
<dbReference type="SMART" id="SM00020">
    <property type="entry name" value="Tryp_SPc"/>
    <property type="match status" value="2"/>
</dbReference>
<dbReference type="CDD" id="cd00190">
    <property type="entry name" value="Tryp_SPc"/>
    <property type="match status" value="2"/>
</dbReference>
<dbReference type="PANTHER" id="PTHR24271">
    <property type="entry name" value="KALLIKREIN-RELATED"/>
    <property type="match status" value="1"/>
</dbReference>
<dbReference type="InterPro" id="IPR009003">
    <property type="entry name" value="Peptidase_S1_PA"/>
</dbReference>
<evidence type="ECO:0000313" key="8">
    <source>
        <dbReference type="EMBL" id="KAK7934391.1"/>
    </source>
</evidence>
<dbReference type="InterPro" id="IPR033116">
    <property type="entry name" value="TRYPSIN_SER"/>
</dbReference>
<dbReference type="InterPro" id="IPR001254">
    <property type="entry name" value="Trypsin_dom"/>
</dbReference>
<dbReference type="EMBL" id="JBBPFD010000003">
    <property type="protein sequence ID" value="KAK7934391.1"/>
    <property type="molecule type" value="Genomic_DNA"/>
</dbReference>
<reference evidence="9" key="1">
    <citation type="submission" date="2024-04" db="EMBL/GenBank/DDBJ databases">
        <title>Salinicola lusitanus LLJ914,a marine bacterium isolated from the Okinawa Trough.</title>
        <authorList>
            <person name="Li J."/>
        </authorList>
    </citation>
    <scope>NUCLEOTIDE SEQUENCE [LARGE SCALE GENOMIC DNA]</scope>
</reference>
<dbReference type="InterPro" id="IPR018114">
    <property type="entry name" value="TRYPSIN_HIS"/>
</dbReference>
<name>A0AAW0Q1M3_9GOBI</name>
<evidence type="ECO:0000256" key="3">
    <source>
        <dbReference type="ARBA" id="ARBA00022825"/>
    </source>
</evidence>
<sequence length="416" mass="45777">MLGVHSIKNAKKDSAQIRRVELFIKHPCYDEQEKVNDLMLIKMDKQVRNSKSVKVLSLPKSVDYPAAGSTCTVAGWGMTKNKANGGSDVLMSVNVTVIDRVKCNSEQYYNFNPTITKGHICAGSSGKNVADSCQGDSGGPLLCKGNIVGVTSFGRGAKIINGKEVAPHSMPYMALLQTQNVLAYCGGTLISPEWVLTAAHCYKENNKIKQVTLGVHNIQKEATEKNLRQIRKVEKFIKYPNYNAQKKINDFMLIKLAQSVINSKTVQVMHLYKSIDPPAGSTCVIAGWGKMHYGDKTFSNVLLSVNVTVIDRTKCNSESYYNNRPTITREHICAGSADENAADSCQGDSGGPLLCQGNLVGITSFGKGCGLPDKPGVVSFSVRRRRRRRREGREGDRCEFRCEKTGLYVTQTHPDR</sequence>
<dbReference type="InterPro" id="IPR043504">
    <property type="entry name" value="Peptidase_S1_PA_chymotrypsin"/>
</dbReference>
<dbReference type="PROSITE" id="PS00135">
    <property type="entry name" value="TRYPSIN_SER"/>
    <property type="match status" value="1"/>
</dbReference>
<evidence type="ECO:0000256" key="4">
    <source>
        <dbReference type="ARBA" id="ARBA00023157"/>
    </source>
</evidence>
<dbReference type="FunFam" id="2.40.10.10:FF:000002">
    <property type="entry name" value="Transmembrane protease serine"/>
    <property type="match status" value="1"/>
</dbReference>
<dbReference type="SUPFAM" id="SSF50494">
    <property type="entry name" value="Trypsin-like serine proteases"/>
    <property type="match status" value="2"/>
</dbReference>
<comment type="caution">
    <text evidence="8">The sequence shown here is derived from an EMBL/GenBank/DDBJ whole genome shotgun (WGS) entry which is preliminary data.</text>
</comment>
<proteinExistence type="inferred from homology"/>
<dbReference type="PANTHER" id="PTHR24271:SF52">
    <property type="entry name" value="GRANZYME K"/>
    <property type="match status" value="1"/>
</dbReference>
<dbReference type="InterPro" id="IPR001314">
    <property type="entry name" value="Peptidase_S1A"/>
</dbReference>
<gene>
    <name evidence="8" type="ORF">WMY93_005287</name>
</gene>
<keyword evidence="1 6" id="KW-0645">Protease</keyword>
<dbReference type="Gene3D" id="2.40.10.10">
    <property type="entry name" value="Trypsin-like serine proteases"/>
    <property type="match status" value="4"/>
</dbReference>
<keyword evidence="9" id="KW-1185">Reference proteome</keyword>
<organism evidence="8 9">
    <name type="scientific">Mugilogobius chulae</name>
    <name type="common">yellowstripe goby</name>
    <dbReference type="NCBI Taxonomy" id="88201"/>
    <lineage>
        <taxon>Eukaryota</taxon>
        <taxon>Metazoa</taxon>
        <taxon>Chordata</taxon>
        <taxon>Craniata</taxon>
        <taxon>Vertebrata</taxon>
        <taxon>Euteleostomi</taxon>
        <taxon>Actinopterygii</taxon>
        <taxon>Neopterygii</taxon>
        <taxon>Teleostei</taxon>
        <taxon>Neoteleostei</taxon>
        <taxon>Acanthomorphata</taxon>
        <taxon>Gobiaria</taxon>
        <taxon>Gobiiformes</taxon>
        <taxon>Gobioidei</taxon>
        <taxon>Gobiidae</taxon>
        <taxon>Gobionellinae</taxon>
        <taxon>Mugilogobius</taxon>
    </lineage>
</organism>
<keyword evidence="2 6" id="KW-0378">Hydrolase</keyword>
<dbReference type="FunFam" id="2.40.10.10:FF:000036">
    <property type="entry name" value="Trypsin beta"/>
    <property type="match status" value="1"/>
</dbReference>
<evidence type="ECO:0000256" key="5">
    <source>
        <dbReference type="ARBA" id="ARBA00024195"/>
    </source>
</evidence>